<dbReference type="InterPro" id="IPR039055">
    <property type="entry name" value="MCU_fam"/>
</dbReference>
<feature type="region of interest" description="Disordered" evidence="10">
    <location>
        <begin position="32"/>
        <end position="62"/>
    </location>
</feature>
<keyword evidence="7 11" id="KW-1133">Transmembrane helix</keyword>
<evidence type="ECO:0000259" key="12">
    <source>
        <dbReference type="Pfam" id="PF04678"/>
    </source>
</evidence>
<protein>
    <recommendedName>
        <fullName evidence="12">Calcium uniporter protein C-terminal domain-containing protein</fullName>
    </recommendedName>
</protein>
<evidence type="ECO:0000313" key="14">
    <source>
        <dbReference type="Proteomes" id="UP001396334"/>
    </source>
</evidence>
<feature type="transmembrane region" description="Helical" evidence="11">
    <location>
        <begin position="268"/>
        <end position="288"/>
    </location>
</feature>
<evidence type="ECO:0000256" key="3">
    <source>
        <dbReference type="ARBA" id="ARBA00022448"/>
    </source>
</evidence>
<evidence type="ECO:0000313" key="13">
    <source>
        <dbReference type="EMBL" id="KAK9012199.1"/>
    </source>
</evidence>
<keyword evidence="5 11" id="KW-0812">Transmembrane</keyword>
<keyword evidence="14" id="KW-1185">Reference proteome</keyword>
<evidence type="ECO:0000256" key="10">
    <source>
        <dbReference type="SAM" id="MobiDB-lite"/>
    </source>
</evidence>
<gene>
    <name evidence="13" type="ORF">V6N11_040266</name>
</gene>
<evidence type="ECO:0000256" key="1">
    <source>
        <dbReference type="ARBA" id="ARBA00004141"/>
    </source>
</evidence>
<comment type="similarity">
    <text evidence="2">Belongs to the MCU (TC 1.A.77) family.</text>
</comment>
<comment type="subcellular location">
    <subcellularLocation>
        <location evidence="1">Membrane</location>
        <topology evidence="1">Multi-pass membrane protein</topology>
    </subcellularLocation>
</comment>
<keyword evidence="8" id="KW-0406">Ion transport</keyword>
<keyword evidence="4" id="KW-0109">Calcium transport</keyword>
<evidence type="ECO:0000256" key="8">
    <source>
        <dbReference type="ARBA" id="ARBA00023065"/>
    </source>
</evidence>
<evidence type="ECO:0000256" key="2">
    <source>
        <dbReference type="ARBA" id="ARBA00005653"/>
    </source>
</evidence>
<evidence type="ECO:0000256" key="5">
    <source>
        <dbReference type="ARBA" id="ARBA00022692"/>
    </source>
</evidence>
<sequence>MALKKTLVEKLFNISKISSQAFTNCRISSSTLQNRTSQNAGKATTDMAPEPGDRKGNGNGNGVFRRFLHKRAAVSPAMMTLPMGRNLKERLKEIDMSKDRIRLDGLSSHLTAKPAVPEVASLSVQEAKKLLRVGQLEVVKTRLRETGKTWISYSEFIQICGESCSGPEQGLQFAKLLDESGSVIVLGNVVVLRPDQVAKALGGLIPLPVPGPNDPRRKELVELEKKKAVIDKTADAMVRRELWFGLAYLVVQTVGFMRLTFWELTWDVMEPICFYVTSMYFMAGYAFFLRTSKEPSFEGFYQSRFDAKKKKLINADNFDIHRYNELKQIFYPNLSTSSDQAFQTASFVHYEKTQIDVLDHSQ</sequence>
<evidence type="ECO:0000256" key="11">
    <source>
        <dbReference type="SAM" id="Phobius"/>
    </source>
</evidence>
<evidence type="ECO:0000256" key="6">
    <source>
        <dbReference type="ARBA" id="ARBA00022837"/>
    </source>
</evidence>
<feature type="domain" description="Calcium uniporter protein C-terminal" evidence="12">
    <location>
        <begin position="168"/>
        <end position="326"/>
    </location>
</feature>
<evidence type="ECO:0000256" key="9">
    <source>
        <dbReference type="ARBA" id="ARBA00023136"/>
    </source>
</evidence>
<name>A0ABR2RH93_9ROSI</name>
<dbReference type="PANTHER" id="PTHR13462:SF31">
    <property type="entry name" value="CALCIUM UNIPORTER PROTEIN 1, MITOCHONDRIAL"/>
    <property type="match status" value="1"/>
</dbReference>
<keyword evidence="6" id="KW-0106">Calcium</keyword>
<reference evidence="13 14" key="1">
    <citation type="journal article" date="2024" name="G3 (Bethesda)">
        <title>Genome assembly of Hibiscus sabdariffa L. provides insights into metabolisms of medicinal natural products.</title>
        <authorList>
            <person name="Kim T."/>
        </authorList>
    </citation>
    <scope>NUCLEOTIDE SEQUENCE [LARGE SCALE GENOMIC DNA]</scope>
    <source>
        <strain evidence="13">TK-2024</strain>
        <tissue evidence="13">Old leaves</tissue>
    </source>
</reference>
<feature type="compositionally biased region" description="Polar residues" evidence="10">
    <location>
        <begin position="32"/>
        <end position="42"/>
    </location>
</feature>
<dbReference type="Pfam" id="PF04678">
    <property type="entry name" value="MCU"/>
    <property type="match status" value="1"/>
</dbReference>
<evidence type="ECO:0000256" key="4">
    <source>
        <dbReference type="ARBA" id="ARBA00022568"/>
    </source>
</evidence>
<dbReference type="InterPro" id="IPR006769">
    <property type="entry name" value="MCU_C"/>
</dbReference>
<keyword evidence="3" id="KW-0813">Transport</keyword>
<keyword evidence="9 11" id="KW-0472">Membrane</keyword>
<feature type="transmembrane region" description="Helical" evidence="11">
    <location>
        <begin position="242"/>
        <end position="262"/>
    </location>
</feature>
<dbReference type="PANTHER" id="PTHR13462">
    <property type="entry name" value="CALCIUM UNIPORTER PROTEIN, MITOCHONDRIAL"/>
    <property type="match status" value="1"/>
</dbReference>
<accession>A0ABR2RH93</accession>
<dbReference type="EMBL" id="JBBPBN010000022">
    <property type="protein sequence ID" value="KAK9012199.1"/>
    <property type="molecule type" value="Genomic_DNA"/>
</dbReference>
<comment type="caution">
    <text evidence="13">The sequence shown here is derived from an EMBL/GenBank/DDBJ whole genome shotgun (WGS) entry which is preliminary data.</text>
</comment>
<evidence type="ECO:0000256" key="7">
    <source>
        <dbReference type="ARBA" id="ARBA00022989"/>
    </source>
</evidence>
<dbReference type="Proteomes" id="UP001396334">
    <property type="component" value="Unassembled WGS sequence"/>
</dbReference>
<proteinExistence type="inferred from homology"/>
<organism evidence="13 14">
    <name type="scientific">Hibiscus sabdariffa</name>
    <name type="common">roselle</name>
    <dbReference type="NCBI Taxonomy" id="183260"/>
    <lineage>
        <taxon>Eukaryota</taxon>
        <taxon>Viridiplantae</taxon>
        <taxon>Streptophyta</taxon>
        <taxon>Embryophyta</taxon>
        <taxon>Tracheophyta</taxon>
        <taxon>Spermatophyta</taxon>
        <taxon>Magnoliopsida</taxon>
        <taxon>eudicotyledons</taxon>
        <taxon>Gunneridae</taxon>
        <taxon>Pentapetalae</taxon>
        <taxon>rosids</taxon>
        <taxon>malvids</taxon>
        <taxon>Malvales</taxon>
        <taxon>Malvaceae</taxon>
        <taxon>Malvoideae</taxon>
        <taxon>Hibiscus</taxon>
    </lineage>
</organism>